<dbReference type="Proteomes" id="UP000324222">
    <property type="component" value="Unassembled WGS sequence"/>
</dbReference>
<dbReference type="EMBL" id="VSRR010002817">
    <property type="protein sequence ID" value="MPC33360.1"/>
    <property type="molecule type" value="Genomic_DNA"/>
</dbReference>
<proteinExistence type="predicted"/>
<evidence type="ECO:0000313" key="1">
    <source>
        <dbReference type="EMBL" id="MPC33360.1"/>
    </source>
</evidence>
<organism evidence="1 2">
    <name type="scientific">Portunus trituberculatus</name>
    <name type="common">Swimming crab</name>
    <name type="synonym">Neptunus trituberculatus</name>
    <dbReference type="NCBI Taxonomy" id="210409"/>
    <lineage>
        <taxon>Eukaryota</taxon>
        <taxon>Metazoa</taxon>
        <taxon>Ecdysozoa</taxon>
        <taxon>Arthropoda</taxon>
        <taxon>Crustacea</taxon>
        <taxon>Multicrustacea</taxon>
        <taxon>Malacostraca</taxon>
        <taxon>Eumalacostraca</taxon>
        <taxon>Eucarida</taxon>
        <taxon>Decapoda</taxon>
        <taxon>Pleocyemata</taxon>
        <taxon>Brachyura</taxon>
        <taxon>Eubrachyura</taxon>
        <taxon>Portunoidea</taxon>
        <taxon>Portunidae</taxon>
        <taxon>Portuninae</taxon>
        <taxon>Portunus</taxon>
    </lineage>
</organism>
<accession>A0A5B7EG11</accession>
<gene>
    <name evidence="1" type="ORF">E2C01_026708</name>
</gene>
<keyword evidence="2" id="KW-1185">Reference proteome</keyword>
<sequence length="8" mass="866">MEMGGGER</sequence>
<comment type="caution">
    <text evidence="1">The sequence shown here is derived from an EMBL/GenBank/DDBJ whole genome shotgun (WGS) entry which is preliminary data.</text>
</comment>
<protein>
    <submittedName>
        <fullName evidence="1">Uncharacterized protein</fullName>
    </submittedName>
</protein>
<evidence type="ECO:0000313" key="2">
    <source>
        <dbReference type="Proteomes" id="UP000324222"/>
    </source>
</evidence>
<reference evidence="1 2" key="1">
    <citation type="submission" date="2019-05" db="EMBL/GenBank/DDBJ databases">
        <title>Another draft genome of Portunus trituberculatus and its Hox gene families provides insights of decapod evolution.</title>
        <authorList>
            <person name="Jeong J.-H."/>
            <person name="Song I."/>
            <person name="Kim S."/>
            <person name="Choi T."/>
            <person name="Kim D."/>
            <person name="Ryu S."/>
            <person name="Kim W."/>
        </authorList>
    </citation>
    <scope>NUCLEOTIDE SEQUENCE [LARGE SCALE GENOMIC DNA]</scope>
    <source>
        <tissue evidence="1">Muscle</tissue>
    </source>
</reference>
<name>A0A5B7EG11_PORTR</name>